<dbReference type="EMBL" id="CM045766">
    <property type="protein sequence ID" value="KAI8003966.1"/>
    <property type="molecule type" value="Genomic_DNA"/>
</dbReference>
<comment type="caution">
    <text evidence="1">The sequence shown here is derived from an EMBL/GenBank/DDBJ whole genome shotgun (WGS) entry which is preliminary data.</text>
</comment>
<name>A0ACC0GV24_9ERIC</name>
<evidence type="ECO:0000313" key="2">
    <source>
        <dbReference type="Proteomes" id="UP001060215"/>
    </source>
</evidence>
<protein>
    <submittedName>
        <fullName evidence="1">Uncharacterized protein</fullName>
    </submittedName>
</protein>
<evidence type="ECO:0000313" key="1">
    <source>
        <dbReference type="EMBL" id="KAI8003966.1"/>
    </source>
</evidence>
<accession>A0ACC0GV24</accession>
<reference evidence="1 2" key="1">
    <citation type="journal article" date="2022" name="Plant J.">
        <title>Chromosome-level genome of Camellia lanceoleosa provides a valuable resource for understanding genome evolution and self-incompatibility.</title>
        <authorList>
            <person name="Gong W."/>
            <person name="Xiao S."/>
            <person name="Wang L."/>
            <person name="Liao Z."/>
            <person name="Chang Y."/>
            <person name="Mo W."/>
            <person name="Hu G."/>
            <person name="Li W."/>
            <person name="Zhao G."/>
            <person name="Zhu H."/>
            <person name="Hu X."/>
            <person name="Ji K."/>
            <person name="Xiang X."/>
            <person name="Song Q."/>
            <person name="Yuan D."/>
            <person name="Jin S."/>
            <person name="Zhang L."/>
        </authorList>
    </citation>
    <scope>NUCLEOTIDE SEQUENCE [LARGE SCALE GENOMIC DNA]</scope>
    <source>
        <strain evidence="1">SQ_2022a</strain>
    </source>
</reference>
<keyword evidence="2" id="KW-1185">Reference proteome</keyword>
<proteinExistence type="predicted"/>
<gene>
    <name evidence="1" type="ORF">LOK49_LG08G01925</name>
</gene>
<sequence>MEGLIPMVYKALKKKTTRRQYKCLSSGAAQTYNNNISVDFYAQQGYKSYQLEMASSIGGGGDVELMASSNGRQHHHHHHHRRHKSSIGDYSTGFSAVPEDTDTDTAALHNKQPKPKLVRFRSHRFFSCVTPNSA</sequence>
<dbReference type="Proteomes" id="UP001060215">
    <property type="component" value="Chromosome 9"/>
</dbReference>
<organism evidence="1 2">
    <name type="scientific">Camellia lanceoleosa</name>
    <dbReference type="NCBI Taxonomy" id="1840588"/>
    <lineage>
        <taxon>Eukaryota</taxon>
        <taxon>Viridiplantae</taxon>
        <taxon>Streptophyta</taxon>
        <taxon>Embryophyta</taxon>
        <taxon>Tracheophyta</taxon>
        <taxon>Spermatophyta</taxon>
        <taxon>Magnoliopsida</taxon>
        <taxon>eudicotyledons</taxon>
        <taxon>Gunneridae</taxon>
        <taxon>Pentapetalae</taxon>
        <taxon>asterids</taxon>
        <taxon>Ericales</taxon>
        <taxon>Theaceae</taxon>
        <taxon>Camellia</taxon>
    </lineage>
</organism>